<accession>A0A3D9CA30</accession>
<dbReference type="Proteomes" id="UP000256686">
    <property type="component" value="Unassembled WGS sequence"/>
</dbReference>
<proteinExistence type="predicted"/>
<feature type="coiled-coil region" evidence="1">
    <location>
        <begin position="3"/>
        <end position="52"/>
    </location>
</feature>
<keyword evidence="3" id="KW-1185">Reference proteome</keyword>
<sequence>MTENQLLKELISLEEQLVTLKIQRDLNYTDNLLQTEQEISNVENEILETKEHLIRCSNKKDSEQAKFLIIEQFQKYIDEINKKPDYLNLSRSQGMTKNIVFGLICKDIYYLVQDRAYGIHIPAYLIYTSDTADSVNKRDLVDFLLSEIRVVRSINDPDYVKLRQYFQEFKERILNKFN</sequence>
<keyword evidence="1" id="KW-0175">Coiled coil</keyword>
<organism evidence="2 3">
    <name type="scientific">Chryseobacterium pennae</name>
    <dbReference type="NCBI Taxonomy" id="2258962"/>
    <lineage>
        <taxon>Bacteria</taxon>
        <taxon>Pseudomonadati</taxon>
        <taxon>Bacteroidota</taxon>
        <taxon>Flavobacteriia</taxon>
        <taxon>Flavobacteriales</taxon>
        <taxon>Weeksellaceae</taxon>
        <taxon>Chryseobacterium group</taxon>
        <taxon>Chryseobacterium</taxon>
    </lineage>
</organism>
<reference evidence="3" key="1">
    <citation type="submission" date="2018-06" db="EMBL/GenBank/DDBJ databases">
        <authorList>
            <person name="Lum Nde A."/>
            <person name="Hugo C."/>
        </authorList>
    </citation>
    <scope>NUCLEOTIDE SEQUENCE [LARGE SCALE GENOMIC DNA]</scope>
    <source>
        <strain evidence="3">1_F178</strain>
    </source>
</reference>
<dbReference type="AlphaFoldDB" id="A0A3D9CA30"/>
<comment type="caution">
    <text evidence="2">The sequence shown here is derived from an EMBL/GenBank/DDBJ whole genome shotgun (WGS) entry which is preliminary data.</text>
</comment>
<dbReference type="EMBL" id="QNVT01000008">
    <property type="protein sequence ID" value="REC62558.1"/>
    <property type="molecule type" value="Genomic_DNA"/>
</dbReference>
<dbReference type="RefSeq" id="WP_115970754.1">
    <property type="nucleotide sequence ID" value="NZ_QNVT01000008.1"/>
</dbReference>
<evidence type="ECO:0000313" key="2">
    <source>
        <dbReference type="EMBL" id="REC62558.1"/>
    </source>
</evidence>
<gene>
    <name evidence="2" type="ORF">DRF65_10755</name>
</gene>
<evidence type="ECO:0000313" key="3">
    <source>
        <dbReference type="Proteomes" id="UP000256686"/>
    </source>
</evidence>
<protein>
    <submittedName>
        <fullName evidence="2">Uncharacterized protein</fullName>
    </submittedName>
</protein>
<evidence type="ECO:0000256" key="1">
    <source>
        <dbReference type="SAM" id="Coils"/>
    </source>
</evidence>
<name>A0A3D9CA30_9FLAO</name>